<keyword evidence="1" id="KW-1133">Transmembrane helix</keyword>
<feature type="transmembrane region" description="Helical" evidence="1">
    <location>
        <begin position="6"/>
        <end position="24"/>
    </location>
</feature>
<feature type="transmembrane region" description="Helical" evidence="1">
    <location>
        <begin position="96"/>
        <end position="113"/>
    </location>
</feature>
<keyword evidence="1" id="KW-0812">Transmembrane</keyword>
<dbReference type="Pfam" id="PF01569">
    <property type="entry name" value="PAP2"/>
    <property type="match status" value="1"/>
</dbReference>
<dbReference type="SUPFAM" id="SSF48317">
    <property type="entry name" value="Acid phosphatase/Vanadium-dependent haloperoxidase"/>
    <property type="match status" value="1"/>
</dbReference>
<dbReference type="InterPro" id="IPR036938">
    <property type="entry name" value="PAP2/HPO_sf"/>
</dbReference>
<dbReference type="WBParaSite" id="EVEC_0000887001-mRNA-1">
    <property type="protein sequence ID" value="EVEC_0000887001-mRNA-1"/>
    <property type="gene ID" value="EVEC_0000887001"/>
</dbReference>
<feature type="domain" description="Phosphatidic acid phosphatase type 2/haloperoxidase" evidence="2">
    <location>
        <begin position="4"/>
        <end position="79"/>
    </location>
</feature>
<organism evidence="3">
    <name type="scientific">Enterobius vermicularis</name>
    <name type="common">Human pinworm</name>
    <dbReference type="NCBI Taxonomy" id="51028"/>
    <lineage>
        <taxon>Eukaryota</taxon>
        <taxon>Metazoa</taxon>
        <taxon>Ecdysozoa</taxon>
        <taxon>Nematoda</taxon>
        <taxon>Chromadorea</taxon>
        <taxon>Rhabditida</taxon>
        <taxon>Spirurina</taxon>
        <taxon>Oxyuridomorpha</taxon>
        <taxon>Oxyuroidea</taxon>
        <taxon>Oxyuridae</taxon>
        <taxon>Enterobius</taxon>
    </lineage>
</organism>
<feature type="transmembrane region" description="Helical" evidence="1">
    <location>
        <begin position="64"/>
        <end position="84"/>
    </location>
</feature>
<evidence type="ECO:0000313" key="3">
    <source>
        <dbReference type="WBParaSite" id="EVEC_0000887001-mRNA-1"/>
    </source>
</evidence>
<sequence>LYRAWPSNHALTGTILPWFIWIYASNNYDLSFAQSLLLLCSVFTWNSGVIWSRVYLGVHSPCDIVAGWVIGVVLLFISFGFCYRMEEFYYKASAEASWKLVYFTCAALFALYMQPRSWPETQTFGEVRCELKLFC</sequence>
<protein>
    <submittedName>
        <fullName evidence="3">AcidPPc domain-containing protein</fullName>
    </submittedName>
</protein>
<keyword evidence="1" id="KW-0472">Membrane</keyword>
<accession>A0A0N4VDZ0</accession>
<dbReference type="GO" id="GO:0006670">
    <property type="term" value="P:sphingosine metabolic process"/>
    <property type="evidence" value="ECO:0007669"/>
    <property type="project" value="TreeGrafter"/>
</dbReference>
<dbReference type="GO" id="GO:0005789">
    <property type="term" value="C:endoplasmic reticulum membrane"/>
    <property type="evidence" value="ECO:0007669"/>
    <property type="project" value="TreeGrafter"/>
</dbReference>
<dbReference type="PANTHER" id="PTHR14969">
    <property type="entry name" value="SPHINGOSINE-1-PHOSPHATE PHOSPHOHYDROLASE"/>
    <property type="match status" value="1"/>
</dbReference>
<dbReference type="GO" id="GO:0042392">
    <property type="term" value="F:sphingosine-1-phosphate phosphatase activity"/>
    <property type="evidence" value="ECO:0007669"/>
    <property type="project" value="TreeGrafter"/>
</dbReference>
<dbReference type="Gene3D" id="1.20.144.10">
    <property type="entry name" value="Phosphatidic acid phosphatase type 2/haloperoxidase"/>
    <property type="match status" value="1"/>
</dbReference>
<proteinExistence type="predicted"/>
<dbReference type="AlphaFoldDB" id="A0A0N4VDZ0"/>
<name>A0A0N4VDZ0_ENTVE</name>
<evidence type="ECO:0000256" key="1">
    <source>
        <dbReference type="SAM" id="Phobius"/>
    </source>
</evidence>
<dbReference type="InterPro" id="IPR000326">
    <property type="entry name" value="PAP2/HPO"/>
</dbReference>
<evidence type="ECO:0000259" key="2">
    <source>
        <dbReference type="Pfam" id="PF01569"/>
    </source>
</evidence>
<feature type="transmembrane region" description="Helical" evidence="1">
    <location>
        <begin position="36"/>
        <end position="58"/>
    </location>
</feature>
<dbReference type="PANTHER" id="PTHR14969:SF39">
    <property type="entry name" value="PHOSPHATIDIC ACID PHOSPHATASE TYPE 2_HALOPEROXIDASE DOMAIN-CONTAINING PROTEIN"/>
    <property type="match status" value="1"/>
</dbReference>
<reference evidence="3" key="1">
    <citation type="submission" date="2017-02" db="UniProtKB">
        <authorList>
            <consortium name="WormBaseParasite"/>
        </authorList>
    </citation>
    <scope>IDENTIFICATION</scope>
</reference>